<dbReference type="Proteomes" id="UP000595332">
    <property type="component" value="Chromosome"/>
</dbReference>
<feature type="signal peptide" evidence="2">
    <location>
        <begin position="1"/>
        <end position="27"/>
    </location>
</feature>
<evidence type="ECO:0000313" key="5">
    <source>
        <dbReference type="Proteomes" id="UP000595332"/>
    </source>
</evidence>
<keyword evidence="4" id="KW-0813">Transport</keyword>
<dbReference type="PANTHER" id="PTHR43208:SF1">
    <property type="entry name" value="ABC TRANSPORTER SUBSTRATE-BINDING PROTEIN"/>
    <property type="match status" value="1"/>
</dbReference>
<feature type="chain" id="PRO_5032881771" evidence="2">
    <location>
        <begin position="28"/>
        <end position="361"/>
    </location>
</feature>
<evidence type="ECO:0000256" key="2">
    <source>
        <dbReference type="SAM" id="SignalP"/>
    </source>
</evidence>
<feature type="domain" description="ABC transporter substrate-binding protein PnrA-like" evidence="3">
    <location>
        <begin position="32"/>
        <end position="309"/>
    </location>
</feature>
<dbReference type="CDD" id="cd19963">
    <property type="entry name" value="PBP1_BMP-like"/>
    <property type="match status" value="1"/>
</dbReference>
<dbReference type="InterPro" id="IPR028082">
    <property type="entry name" value="Peripla_BP_I"/>
</dbReference>
<keyword evidence="1 2" id="KW-0732">Signal</keyword>
<dbReference type="KEGG" id="njp:NEJAP_3710"/>
<accession>A0A7R6PXZ5</accession>
<dbReference type="Gene3D" id="3.40.50.2300">
    <property type="match status" value="2"/>
</dbReference>
<evidence type="ECO:0000256" key="1">
    <source>
        <dbReference type="ARBA" id="ARBA00022729"/>
    </source>
</evidence>
<keyword evidence="5" id="KW-1185">Reference proteome</keyword>
<dbReference type="PANTHER" id="PTHR43208">
    <property type="entry name" value="ABC TRANSPORTER SUBSTRATE-BINDING PROTEIN"/>
    <property type="match status" value="1"/>
</dbReference>
<dbReference type="InterPro" id="IPR052910">
    <property type="entry name" value="ABC-Purine-Binding"/>
</dbReference>
<gene>
    <name evidence="4" type="ORF">NEJAP_3710</name>
</gene>
<dbReference type="SUPFAM" id="SSF53822">
    <property type="entry name" value="Periplasmic binding protein-like I"/>
    <property type="match status" value="1"/>
</dbReference>
<protein>
    <submittedName>
        <fullName evidence="4">Simple sugar transport system substrate-binding protein</fullName>
    </submittedName>
</protein>
<dbReference type="Pfam" id="PF02608">
    <property type="entry name" value="Bmp"/>
    <property type="match status" value="1"/>
</dbReference>
<proteinExistence type="predicted"/>
<name>A0A7R6PXZ5_9GAMM</name>
<dbReference type="InterPro" id="IPR003760">
    <property type="entry name" value="PnrA-like"/>
</dbReference>
<dbReference type="GO" id="GO:0005886">
    <property type="term" value="C:plasma membrane"/>
    <property type="evidence" value="ECO:0007669"/>
    <property type="project" value="InterPro"/>
</dbReference>
<reference evidence="4 5" key="1">
    <citation type="journal article" date="2008" name="Int. J. Syst. Evol. Microbiol.">
        <title>Neptunomonas japonica sp. nov., an Osedax japonicus symbiont-like bacterium isolated from sediment adjacent to sperm whale carcasses off Kagoshima, Japan.</title>
        <authorList>
            <person name="Miyazaki M."/>
            <person name="Nogi Y."/>
            <person name="Fujiwara Y."/>
            <person name="Kawato M."/>
            <person name="Kubokawa K."/>
            <person name="Horikoshi K."/>
        </authorList>
    </citation>
    <scope>NUCLEOTIDE SEQUENCE [LARGE SCALE GENOMIC DNA]</scope>
    <source>
        <strain evidence="4 5">JAMM 1380</strain>
    </source>
</reference>
<dbReference type="RefSeq" id="WP_201348698.1">
    <property type="nucleotide sequence ID" value="NZ_AP014546.1"/>
</dbReference>
<keyword evidence="4" id="KW-0762">Sugar transport</keyword>
<organism evidence="4 5">
    <name type="scientific">Neptunomonas japonica JAMM 1380</name>
    <dbReference type="NCBI Taxonomy" id="1441457"/>
    <lineage>
        <taxon>Bacteria</taxon>
        <taxon>Pseudomonadati</taxon>
        <taxon>Pseudomonadota</taxon>
        <taxon>Gammaproteobacteria</taxon>
        <taxon>Oceanospirillales</taxon>
        <taxon>Oceanospirillaceae</taxon>
        <taxon>Neptunomonas</taxon>
    </lineage>
</organism>
<evidence type="ECO:0000313" key="4">
    <source>
        <dbReference type="EMBL" id="BBB31648.1"/>
    </source>
</evidence>
<sequence>MKKIVLKKLLTGLIAGVGLVATLGAQAADPFKVGFVYVGPVGDHGWSYQHDQGRLAVEKHFGDKVKTTYVENVPEGADAERVIRNLAKTGHDLIFTTSFGFMNPTLKVAKRFPKVTFEHATGYKLKKNVGTYISNTYEGRYIAGFTAAKMTKSNKIGYIASFPIPEVIRDINAVQMALNKYNPDAELKIIWVNSWFDPGKEADAANAMMDQGVDVILQHTDSPAAMQAANRRGAYAVGQASDMSSFGEKAHILSVVDNWSPFYIKRVQQVMDGTWKSEDHWGGMAEEEIVIPEFSDSVPQDVVAEAQALIAQIKAGTLHPFAGPIKNQAGELKVAEGEILPHGDMAGMNWYVEGVPGEIPR</sequence>
<dbReference type="EMBL" id="AP014546">
    <property type="protein sequence ID" value="BBB31648.1"/>
    <property type="molecule type" value="Genomic_DNA"/>
</dbReference>
<evidence type="ECO:0000259" key="3">
    <source>
        <dbReference type="Pfam" id="PF02608"/>
    </source>
</evidence>
<dbReference type="AlphaFoldDB" id="A0A7R6PXZ5"/>